<evidence type="ECO:0000313" key="2">
    <source>
        <dbReference type="Proteomes" id="UP000045706"/>
    </source>
</evidence>
<name>A0A0G4N8H4_VERLO</name>
<accession>A0A0G4N8H4</accession>
<gene>
    <name evidence="1" type="ORF">BN1723_019065</name>
</gene>
<dbReference type="Proteomes" id="UP000045706">
    <property type="component" value="Unassembled WGS sequence"/>
</dbReference>
<sequence length="10" mass="1226">VRRLARVSRL</sequence>
<proteinExistence type="predicted"/>
<reference evidence="2" key="1">
    <citation type="submission" date="2015-05" db="EMBL/GenBank/DDBJ databases">
        <authorList>
            <person name="Fogelqvist Johan"/>
        </authorList>
    </citation>
    <scope>NUCLEOTIDE SEQUENCE [LARGE SCALE GENOMIC DNA]</scope>
</reference>
<protein>
    <submittedName>
        <fullName evidence="1">Uncharacterized protein</fullName>
    </submittedName>
</protein>
<organism evidence="1 2">
    <name type="scientific">Verticillium longisporum</name>
    <name type="common">Verticillium dahliae var. longisporum</name>
    <dbReference type="NCBI Taxonomy" id="100787"/>
    <lineage>
        <taxon>Eukaryota</taxon>
        <taxon>Fungi</taxon>
        <taxon>Dikarya</taxon>
        <taxon>Ascomycota</taxon>
        <taxon>Pezizomycotina</taxon>
        <taxon>Sordariomycetes</taxon>
        <taxon>Hypocreomycetidae</taxon>
        <taxon>Glomerellales</taxon>
        <taxon>Plectosphaerellaceae</taxon>
        <taxon>Verticillium</taxon>
    </lineage>
</organism>
<feature type="non-terminal residue" evidence="1">
    <location>
        <position position="1"/>
    </location>
</feature>
<dbReference type="EMBL" id="CVQI01032972">
    <property type="protein sequence ID" value="CRK42866.1"/>
    <property type="molecule type" value="Genomic_DNA"/>
</dbReference>
<evidence type="ECO:0000313" key="1">
    <source>
        <dbReference type="EMBL" id="CRK42866.1"/>
    </source>
</evidence>